<evidence type="ECO:0000256" key="1">
    <source>
        <dbReference type="ARBA" id="ARBA00009225"/>
    </source>
</evidence>
<dbReference type="OrthoDB" id="419537at2759"/>
<dbReference type="GO" id="GO:0005536">
    <property type="term" value="F:D-glucose binding"/>
    <property type="evidence" value="ECO:0007669"/>
    <property type="project" value="InterPro"/>
</dbReference>
<sequence length="586" mass="64221">MQSARASQAVLHTLASQTIHPIIATSDRLSWNSLPGLARRSRTVPDPLPIPHRMSSPAYLLPMPQGTKLPSALEQALHNVERQFDISTQKLDEITKQMLWEYGKGLSELPTDETRDTFVPMIPSYLQHIPGGSEKGTYLALDLGGTNLRVCEVELLGDSKWRMKQQKYKVSDALKVGEVTALFDYIAGSVDHFLTEIGTTATEDEKLHLGFTFSFPVLQTALAAGTLINWTKVGYPLFWGAGCRNGGFLLTSEQTPQGFECKNAVGKDVVQLLQDALDRKHIHVRCSALVNDTCGTLMAAAYERGDCLCGGIFGTGTNGAYVESIEKLTKMGYQADELEQNRKNGLDKMVVNTEWGAFDNERITLPFTIFDSRVDRISINPRKQAFEKMISGMYLGEVTRNVLLHLVDSQVLFKGFSSRALNAHYGLDTAIMSSLEAPFIPNSGIEADADLSEIRQVLTRELHLSASLIDDADCLAAARVSEIVGTRGCRLSACAIAATVVQTGGDAKEWPDKDKKLIFGLDGSLVEFYPRFEQRVRDALREILGEEVQQRIEIVLAKDGSGVGAALCAQAAQAMEEKGAATVTKE</sequence>
<name>A0A9P6W0S4_RHOMI</name>
<keyword evidence="6" id="KW-0324">Glycolysis</keyword>
<keyword evidence="4 6" id="KW-0418">Kinase</keyword>
<dbReference type="EC" id="2.7.1.-" evidence="6"/>
<dbReference type="Pfam" id="PF03727">
    <property type="entry name" value="Hexokinase_2"/>
    <property type="match status" value="1"/>
</dbReference>
<keyword evidence="5 6" id="KW-0067">ATP-binding</keyword>
<dbReference type="PRINTS" id="PR00475">
    <property type="entry name" value="HEXOKINASE"/>
</dbReference>
<dbReference type="InterPro" id="IPR022673">
    <property type="entry name" value="Hexokinase_C"/>
</dbReference>
<dbReference type="Pfam" id="PF00349">
    <property type="entry name" value="Hexokinase_1"/>
    <property type="match status" value="2"/>
</dbReference>
<dbReference type="Gene3D" id="3.30.420.40">
    <property type="match status" value="2"/>
</dbReference>
<dbReference type="Gene3D" id="3.40.367.20">
    <property type="match status" value="1"/>
</dbReference>
<evidence type="ECO:0000256" key="5">
    <source>
        <dbReference type="ARBA" id="ARBA00022840"/>
    </source>
</evidence>
<dbReference type="InterPro" id="IPR001312">
    <property type="entry name" value="Hexokinase"/>
</dbReference>
<dbReference type="PANTHER" id="PTHR19443">
    <property type="entry name" value="HEXOKINASE"/>
    <property type="match status" value="1"/>
</dbReference>
<reference evidence="9 10" key="1">
    <citation type="submission" date="2020-11" db="EMBL/GenBank/DDBJ databases">
        <title>Kefir isolates.</title>
        <authorList>
            <person name="Marcisauskas S."/>
            <person name="Kim Y."/>
            <person name="Blasche S."/>
        </authorList>
    </citation>
    <scope>NUCLEOTIDE SEQUENCE [LARGE SCALE GENOMIC DNA]</scope>
    <source>
        <strain evidence="9 10">KR</strain>
    </source>
</reference>
<dbReference type="AlphaFoldDB" id="A0A9P6W0S4"/>
<dbReference type="GO" id="GO:0008865">
    <property type="term" value="F:fructokinase activity"/>
    <property type="evidence" value="ECO:0007669"/>
    <property type="project" value="TreeGrafter"/>
</dbReference>
<dbReference type="GO" id="GO:0004340">
    <property type="term" value="F:glucokinase activity"/>
    <property type="evidence" value="ECO:0007669"/>
    <property type="project" value="TreeGrafter"/>
</dbReference>
<dbReference type="Proteomes" id="UP000777482">
    <property type="component" value="Unassembled WGS sequence"/>
</dbReference>
<evidence type="ECO:0000259" key="8">
    <source>
        <dbReference type="Pfam" id="PF03727"/>
    </source>
</evidence>
<protein>
    <recommendedName>
        <fullName evidence="6">Phosphotransferase</fullName>
        <ecNumber evidence="6">2.7.1.-</ecNumber>
    </recommendedName>
</protein>
<dbReference type="Gene3D" id="1.10.287.1250">
    <property type="match status" value="1"/>
</dbReference>
<keyword evidence="3 6" id="KW-0547">Nucleotide-binding</keyword>
<evidence type="ECO:0000313" key="9">
    <source>
        <dbReference type="EMBL" id="KAG0660521.1"/>
    </source>
</evidence>
<feature type="domain" description="Hexokinase N-terminal" evidence="7">
    <location>
        <begin position="257"/>
        <end position="302"/>
    </location>
</feature>
<dbReference type="InterPro" id="IPR043129">
    <property type="entry name" value="ATPase_NBD"/>
</dbReference>
<dbReference type="EMBL" id="PUHQ01000043">
    <property type="protein sequence ID" value="KAG0660521.1"/>
    <property type="molecule type" value="Genomic_DNA"/>
</dbReference>
<evidence type="ECO:0000256" key="3">
    <source>
        <dbReference type="ARBA" id="ARBA00022741"/>
    </source>
</evidence>
<comment type="caution">
    <text evidence="9">The sequence shown here is derived from an EMBL/GenBank/DDBJ whole genome shotgun (WGS) entry which is preliminary data.</text>
</comment>
<dbReference type="GO" id="GO:0005524">
    <property type="term" value="F:ATP binding"/>
    <property type="evidence" value="ECO:0007669"/>
    <property type="project" value="UniProtKB-UniRule"/>
</dbReference>
<dbReference type="GO" id="GO:0006006">
    <property type="term" value="P:glucose metabolic process"/>
    <property type="evidence" value="ECO:0007669"/>
    <property type="project" value="TreeGrafter"/>
</dbReference>
<keyword evidence="2 6" id="KW-0808">Transferase</keyword>
<organism evidence="9 10">
    <name type="scientific">Rhodotorula mucilaginosa</name>
    <name type="common">Yeast</name>
    <name type="synonym">Rhodotorula rubra</name>
    <dbReference type="NCBI Taxonomy" id="5537"/>
    <lineage>
        <taxon>Eukaryota</taxon>
        <taxon>Fungi</taxon>
        <taxon>Dikarya</taxon>
        <taxon>Basidiomycota</taxon>
        <taxon>Pucciniomycotina</taxon>
        <taxon>Microbotryomycetes</taxon>
        <taxon>Sporidiobolales</taxon>
        <taxon>Sporidiobolaceae</taxon>
        <taxon>Rhodotorula</taxon>
    </lineage>
</organism>
<keyword evidence="10" id="KW-1185">Reference proteome</keyword>
<dbReference type="GO" id="GO:0006096">
    <property type="term" value="P:glycolytic process"/>
    <property type="evidence" value="ECO:0007669"/>
    <property type="project" value="UniProtKB-KW"/>
</dbReference>
<evidence type="ECO:0000259" key="7">
    <source>
        <dbReference type="Pfam" id="PF00349"/>
    </source>
</evidence>
<evidence type="ECO:0000256" key="2">
    <source>
        <dbReference type="ARBA" id="ARBA00022679"/>
    </source>
</evidence>
<gene>
    <name evidence="9" type="primary">GLK1</name>
    <name evidence="9" type="ORF">C6P46_004546</name>
</gene>
<dbReference type="GO" id="GO:0005829">
    <property type="term" value="C:cytosol"/>
    <property type="evidence" value="ECO:0007669"/>
    <property type="project" value="TreeGrafter"/>
</dbReference>
<dbReference type="GO" id="GO:0001678">
    <property type="term" value="P:intracellular glucose homeostasis"/>
    <property type="evidence" value="ECO:0007669"/>
    <property type="project" value="InterPro"/>
</dbReference>
<evidence type="ECO:0000313" key="10">
    <source>
        <dbReference type="Proteomes" id="UP000777482"/>
    </source>
</evidence>
<feature type="domain" description="Hexokinase N-terminal" evidence="7">
    <location>
        <begin position="77"/>
        <end position="232"/>
    </location>
</feature>
<comment type="similarity">
    <text evidence="1 6">Belongs to the hexokinase family.</text>
</comment>
<evidence type="ECO:0000256" key="4">
    <source>
        <dbReference type="ARBA" id="ARBA00022777"/>
    </source>
</evidence>
<proteinExistence type="inferred from homology"/>
<feature type="domain" description="Hexokinase C-terminal" evidence="8">
    <location>
        <begin position="309"/>
        <end position="570"/>
    </location>
</feature>
<dbReference type="GO" id="GO:0005739">
    <property type="term" value="C:mitochondrion"/>
    <property type="evidence" value="ECO:0007669"/>
    <property type="project" value="TreeGrafter"/>
</dbReference>
<dbReference type="PANTHER" id="PTHR19443:SF30">
    <property type="entry name" value="GLUCOKINASE-1-RELATED"/>
    <property type="match status" value="1"/>
</dbReference>
<dbReference type="InterPro" id="IPR022672">
    <property type="entry name" value="Hexokinase_N"/>
</dbReference>
<dbReference type="SUPFAM" id="SSF53067">
    <property type="entry name" value="Actin-like ATPase domain"/>
    <property type="match status" value="2"/>
</dbReference>
<evidence type="ECO:0000256" key="6">
    <source>
        <dbReference type="RuleBase" id="RU362007"/>
    </source>
</evidence>
<dbReference type="PROSITE" id="PS51748">
    <property type="entry name" value="HEXOKINASE_2"/>
    <property type="match status" value="1"/>
</dbReference>
<accession>A0A9P6W0S4</accession>